<keyword evidence="10 11" id="KW-0066">ATP synthesis</keyword>
<keyword evidence="6 11" id="KW-0375">Hydrogen ion transport</keyword>
<dbReference type="NCBIfam" id="TIGR01131">
    <property type="entry name" value="ATP_synt_6_or_A"/>
    <property type="match status" value="1"/>
</dbReference>
<keyword evidence="7 11" id="KW-1133">Transmembrane helix</keyword>
<accession>A0A2M9D1I6</accession>
<evidence type="ECO:0000256" key="2">
    <source>
        <dbReference type="ARBA" id="ARBA00006810"/>
    </source>
</evidence>
<evidence type="ECO:0000256" key="10">
    <source>
        <dbReference type="ARBA" id="ARBA00023310"/>
    </source>
</evidence>
<evidence type="ECO:0000256" key="3">
    <source>
        <dbReference type="ARBA" id="ARBA00022448"/>
    </source>
</evidence>
<evidence type="ECO:0000256" key="9">
    <source>
        <dbReference type="ARBA" id="ARBA00023136"/>
    </source>
</evidence>
<evidence type="ECO:0000256" key="1">
    <source>
        <dbReference type="ARBA" id="ARBA00004141"/>
    </source>
</evidence>
<keyword evidence="3 11" id="KW-0813">Transport</keyword>
<comment type="caution">
    <text evidence="13">The sequence shown here is derived from an EMBL/GenBank/DDBJ whole genome shotgun (WGS) entry which is preliminary data.</text>
</comment>
<comment type="subcellular location">
    <subcellularLocation>
        <location evidence="11 12">Cell membrane</location>
        <topology evidence="11 12">Multi-pass membrane protein</topology>
    </subcellularLocation>
    <subcellularLocation>
        <location evidence="1">Membrane</location>
        <topology evidence="1">Multi-pass membrane protein</topology>
    </subcellularLocation>
</comment>
<comment type="similarity">
    <text evidence="2 11 12">Belongs to the ATPase A chain family.</text>
</comment>
<dbReference type="SUPFAM" id="SSF81336">
    <property type="entry name" value="F1F0 ATP synthase subunit A"/>
    <property type="match status" value="1"/>
</dbReference>
<dbReference type="Pfam" id="PF00119">
    <property type="entry name" value="ATP-synt_A"/>
    <property type="match status" value="1"/>
</dbReference>
<dbReference type="PANTHER" id="PTHR11410">
    <property type="entry name" value="ATP SYNTHASE SUBUNIT A"/>
    <property type="match status" value="1"/>
</dbReference>
<keyword evidence="9 11" id="KW-0472">Membrane</keyword>
<dbReference type="GO" id="GO:0005886">
    <property type="term" value="C:plasma membrane"/>
    <property type="evidence" value="ECO:0007669"/>
    <property type="project" value="UniProtKB-SubCell"/>
</dbReference>
<feature type="transmembrane region" description="Helical" evidence="11">
    <location>
        <begin position="229"/>
        <end position="251"/>
    </location>
</feature>
<reference evidence="13 14" key="1">
    <citation type="submission" date="2017-11" db="EMBL/GenBank/DDBJ databases">
        <title>Genomic Encyclopedia of Archaeal and Bacterial Type Strains, Phase II (KMG-II): From Individual Species to Whole Genera.</title>
        <authorList>
            <person name="Goeker M."/>
        </authorList>
    </citation>
    <scope>NUCLEOTIDE SEQUENCE [LARGE SCALE GENOMIC DNA]</scope>
    <source>
        <strain evidence="13 14">DSM 16400</strain>
    </source>
</reference>
<evidence type="ECO:0000256" key="6">
    <source>
        <dbReference type="ARBA" id="ARBA00022781"/>
    </source>
</evidence>
<evidence type="ECO:0000256" key="8">
    <source>
        <dbReference type="ARBA" id="ARBA00023065"/>
    </source>
</evidence>
<keyword evidence="5 11" id="KW-0812">Transmembrane</keyword>
<keyword evidence="8 11" id="KW-0406">Ion transport</keyword>
<organism evidence="13 14">
    <name type="scientific">Salinibacterium amurskyense</name>
    <dbReference type="NCBI Taxonomy" id="205941"/>
    <lineage>
        <taxon>Bacteria</taxon>
        <taxon>Bacillati</taxon>
        <taxon>Actinomycetota</taxon>
        <taxon>Actinomycetes</taxon>
        <taxon>Micrococcales</taxon>
        <taxon>Microbacteriaceae</taxon>
        <taxon>Salinibacterium</taxon>
    </lineage>
</organism>
<proteinExistence type="inferred from homology"/>
<feature type="transmembrane region" description="Helical" evidence="11">
    <location>
        <begin position="257"/>
        <end position="280"/>
    </location>
</feature>
<dbReference type="EMBL" id="PGFH01000003">
    <property type="protein sequence ID" value="PJJ78061.1"/>
    <property type="molecule type" value="Genomic_DNA"/>
</dbReference>
<dbReference type="HAMAP" id="MF_01393">
    <property type="entry name" value="ATP_synth_a_bact"/>
    <property type="match status" value="1"/>
</dbReference>
<dbReference type="AlphaFoldDB" id="A0A2M9D1I6"/>
<dbReference type="PANTHER" id="PTHR11410:SF0">
    <property type="entry name" value="ATP SYNTHASE SUBUNIT A"/>
    <property type="match status" value="1"/>
</dbReference>
<dbReference type="PRINTS" id="PR00123">
    <property type="entry name" value="ATPASEA"/>
</dbReference>
<evidence type="ECO:0000256" key="5">
    <source>
        <dbReference type="ARBA" id="ARBA00022692"/>
    </source>
</evidence>
<dbReference type="GO" id="GO:0045259">
    <property type="term" value="C:proton-transporting ATP synthase complex"/>
    <property type="evidence" value="ECO:0007669"/>
    <property type="project" value="UniProtKB-KW"/>
</dbReference>
<feature type="transmembrane region" description="Helical" evidence="11">
    <location>
        <begin position="117"/>
        <end position="137"/>
    </location>
</feature>
<protein>
    <recommendedName>
        <fullName evidence="11 12">ATP synthase subunit a</fullName>
    </recommendedName>
    <alternativeName>
        <fullName evidence="11">ATP synthase F0 sector subunit a</fullName>
    </alternativeName>
    <alternativeName>
        <fullName evidence="11">F-ATPase subunit 6</fullName>
    </alternativeName>
</protein>
<keyword evidence="4 11" id="KW-0138">CF(0)</keyword>
<feature type="transmembrane region" description="Helical" evidence="11">
    <location>
        <begin position="176"/>
        <end position="199"/>
    </location>
</feature>
<evidence type="ECO:0000256" key="11">
    <source>
        <dbReference type="HAMAP-Rule" id="MF_01393"/>
    </source>
</evidence>
<dbReference type="GO" id="GO:0046933">
    <property type="term" value="F:proton-transporting ATP synthase activity, rotational mechanism"/>
    <property type="evidence" value="ECO:0007669"/>
    <property type="project" value="UniProtKB-UniRule"/>
</dbReference>
<dbReference type="Proteomes" id="UP000231742">
    <property type="component" value="Unassembled WGS sequence"/>
</dbReference>
<comment type="function">
    <text evidence="11 12">Key component of the proton channel; it plays a direct role in the translocation of protons across the membrane.</text>
</comment>
<dbReference type="InterPro" id="IPR000568">
    <property type="entry name" value="ATP_synth_F0_asu"/>
</dbReference>
<gene>
    <name evidence="11" type="primary">atpB</name>
    <name evidence="13" type="ORF">CLV85_2516</name>
</gene>
<name>A0A2M9D1I6_9MICO</name>
<dbReference type="InterPro" id="IPR035908">
    <property type="entry name" value="F0_ATP_A_sf"/>
</dbReference>
<keyword evidence="14" id="KW-1185">Reference proteome</keyword>
<evidence type="ECO:0000313" key="14">
    <source>
        <dbReference type="Proteomes" id="UP000231742"/>
    </source>
</evidence>
<dbReference type="Gene3D" id="1.20.120.220">
    <property type="entry name" value="ATP synthase, F0 complex, subunit A"/>
    <property type="match status" value="1"/>
</dbReference>
<evidence type="ECO:0000313" key="13">
    <source>
        <dbReference type="EMBL" id="PJJ78061.1"/>
    </source>
</evidence>
<evidence type="ECO:0000256" key="4">
    <source>
        <dbReference type="ARBA" id="ARBA00022547"/>
    </source>
</evidence>
<evidence type="ECO:0000256" key="12">
    <source>
        <dbReference type="RuleBase" id="RU000483"/>
    </source>
</evidence>
<feature type="transmembrane region" description="Helical" evidence="11">
    <location>
        <begin position="143"/>
        <end position="164"/>
    </location>
</feature>
<evidence type="ECO:0000256" key="7">
    <source>
        <dbReference type="ARBA" id="ARBA00022989"/>
    </source>
</evidence>
<dbReference type="CDD" id="cd00310">
    <property type="entry name" value="ATP-synt_Fo_a_6"/>
    <property type="match status" value="1"/>
</dbReference>
<feature type="transmembrane region" description="Helical" evidence="11">
    <location>
        <begin position="57"/>
        <end position="75"/>
    </location>
</feature>
<dbReference type="InterPro" id="IPR045083">
    <property type="entry name" value="ATP_synth_F0_asu_bact/mt"/>
</dbReference>
<sequence length="283" mass="30878">MYAPILETALLYNALALIAPFATDDGSGDGSFHGPSLAEFFPGAFLFAGTPFEINRIMMVRFIAVLVLILLFWVGTRRMRMIPGRSQSLLEMAVGFVQSNIADGALGKEDGKRFMPLLATMFFMVLAMNITGVVPGLNIAGTSVIGVPLVLAVVAYVVFIYAGIKKQGMTFFKASLFPSGVPWALYIIVTPIEFVSTFILRPVTLALRLLMNMIAGHMLLVLCFSATQFFLFTAGGFYGLFSGLTLAFGLIFTLFEILVAVLQAYVFTFLTAVYIQLALVEEH</sequence>
<keyword evidence="11" id="KW-1003">Cell membrane</keyword>